<feature type="transmembrane region" description="Helical" evidence="8">
    <location>
        <begin position="94"/>
        <end position="116"/>
    </location>
</feature>
<evidence type="ECO:0000313" key="11">
    <source>
        <dbReference type="EMBL" id="ANJ87201.1"/>
    </source>
</evidence>
<feature type="transmembrane region" description="Helical" evidence="8">
    <location>
        <begin position="137"/>
        <end position="154"/>
    </location>
</feature>
<evidence type="ECO:0000259" key="10">
    <source>
        <dbReference type="Pfam" id="PF21082"/>
    </source>
</evidence>
<feature type="transmembrane region" description="Helical" evidence="8">
    <location>
        <begin position="253"/>
        <end position="274"/>
    </location>
</feature>
<feature type="region of interest" description="Disordered" evidence="7">
    <location>
        <begin position="443"/>
        <end position="480"/>
    </location>
</feature>
<dbReference type="Proteomes" id="UP000035050">
    <property type="component" value="Chromosome"/>
</dbReference>
<organism evidence="11 12">
    <name type="scientific">Pandoraea oxalativorans</name>
    <dbReference type="NCBI Taxonomy" id="573737"/>
    <lineage>
        <taxon>Bacteria</taxon>
        <taxon>Pseudomonadati</taxon>
        <taxon>Pseudomonadota</taxon>
        <taxon>Betaproteobacteria</taxon>
        <taxon>Burkholderiales</taxon>
        <taxon>Burkholderiaceae</taxon>
        <taxon>Pandoraea</taxon>
    </lineage>
</organism>
<evidence type="ECO:0000313" key="12">
    <source>
        <dbReference type="Proteomes" id="UP000035050"/>
    </source>
</evidence>
<evidence type="ECO:0000256" key="4">
    <source>
        <dbReference type="ARBA" id="ARBA00022692"/>
    </source>
</evidence>
<dbReference type="AlphaFoldDB" id="A0A192B1B6"/>
<feature type="transmembrane region" description="Helical" evidence="8">
    <location>
        <begin position="25"/>
        <end position="42"/>
    </location>
</feature>
<dbReference type="EMBL" id="CP011253">
    <property type="protein sequence ID" value="ANJ87201.1"/>
    <property type="molecule type" value="Genomic_DNA"/>
</dbReference>
<dbReference type="SUPFAM" id="SSF82861">
    <property type="entry name" value="Mechanosensitive channel protein MscS (YggB), transmembrane region"/>
    <property type="match status" value="1"/>
</dbReference>
<dbReference type="SUPFAM" id="SSF82689">
    <property type="entry name" value="Mechanosensitive channel protein MscS (YggB), C-terminal domain"/>
    <property type="match status" value="1"/>
</dbReference>
<sequence length="480" mass="52526">MAMQESPAFARLVRDVVRDFGDPQIIWQIVALVGALAVALVLRRWMIGRLDRHFERVAPARRAGSSSLRRSFFPMFGWMCVALTRVVLQQYTHVSLLMLAEVPLFGTALIYLAFYFARRLFASSPHASGLLKVFERVFTTLAWFSMLAYVLGVHDDILKWLASVKFAVGSSHLTLLSILSGLLWIGVTLVLAMWVGSLIEDRIMRTTTLDGNLKVVLSRVVKGLLTLIAVLATLSFVGIDITVLGVFGGALGVGLGFGLQKIASNLVSGFIILLDRSVRIGDLITVSTYHGTVSQINTRYSVVRGLDGVEALVPNEQLVTNVVQNHSFTETRGRAKVNVQVAYSADVELAMSLMLKAAEDIPRVLTDPPPSALLLNFGADGMDLEMGFWVQDPAQGSGAIRSTINLRIWRTFREHGIEIPYAQREIRILNDWADGIPAQAPHLPVDGPVLPEGARELPDSANAPPKKPVPQADDAGKTAR</sequence>
<dbReference type="SUPFAM" id="SSF50182">
    <property type="entry name" value="Sm-like ribonucleoproteins"/>
    <property type="match status" value="1"/>
</dbReference>
<keyword evidence="5 8" id="KW-1133">Transmembrane helix</keyword>
<dbReference type="InterPro" id="IPR049278">
    <property type="entry name" value="MS_channel_C"/>
</dbReference>
<dbReference type="PANTHER" id="PTHR30347">
    <property type="entry name" value="POTASSIUM CHANNEL RELATED"/>
    <property type="match status" value="1"/>
</dbReference>
<dbReference type="Gene3D" id="2.30.30.60">
    <property type="match status" value="1"/>
</dbReference>
<dbReference type="InterPro" id="IPR011014">
    <property type="entry name" value="MscS_channel_TM-2"/>
</dbReference>
<dbReference type="InterPro" id="IPR023408">
    <property type="entry name" value="MscS_beta-dom_sf"/>
</dbReference>
<comment type="similarity">
    <text evidence="2">Belongs to the MscS (TC 1.A.23) family.</text>
</comment>
<reference evidence="11" key="1">
    <citation type="submission" date="2016-06" db="EMBL/GenBank/DDBJ databases">
        <title>Pandoraea oxalativorans DSM 23570 Genome Sequencing.</title>
        <authorList>
            <person name="Ee R."/>
            <person name="Lim Y.-L."/>
            <person name="Yong D."/>
            <person name="Yin W.-F."/>
            <person name="Chan K.-G."/>
        </authorList>
    </citation>
    <scope>NUCLEOTIDE SEQUENCE</scope>
    <source>
        <strain evidence="11">DSM 23570</strain>
    </source>
</reference>
<feature type="domain" description="Mechanosensitive ion channel MscS C-terminal" evidence="10">
    <location>
        <begin position="336"/>
        <end position="419"/>
    </location>
</feature>
<dbReference type="Pfam" id="PF00924">
    <property type="entry name" value="MS_channel_2nd"/>
    <property type="match status" value="1"/>
</dbReference>
<keyword evidence="3" id="KW-1003">Cell membrane</keyword>
<dbReference type="InterPro" id="IPR011066">
    <property type="entry name" value="MscS_channel_C_sf"/>
</dbReference>
<keyword evidence="4 8" id="KW-0812">Transmembrane</keyword>
<evidence type="ECO:0000256" key="8">
    <source>
        <dbReference type="SAM" id="Phobius"/>
    </source>
</evidence>
<dbReference type="InterPro" id="IPR006685">
    <property type="entry name" value="MscS_channel_2nd"/>
</dbReference>
<evidence type="ECO:0000256" key="5">
    <source>
        <dbReference type="ARBA" id="ARBA00022989"/>
    </source>
</evidence>
<dbReference type="Gene3D" id="1.10.287.1260">
    <property type="match status" value="1"/>
</dbReference>
<dbReference type="InterPro" id="IPR010920">
    <property type="entry name" value="LSM_dom_sf"/>
</dbReference>
<dbReference type="GO" id="GO:0005886">
    <property type="term" value="C:plasma membrane"/>
    <property type="evidence" value="ECO:0007669"/>
    <property type="project" value="UniProtKB-SubCell"/>
</dbReference>
<accession>A0A192B1B6</accession>
<evidence type="ECO:0000259" key="9">
    <source>
        <dbReference type="Pfam" id="PF00924"/>
    </source>
</evidence>
<proteinExistence type="inferred from homology"/>
<dbReference type="InterPro" id="IPR052702">
    <property type="entry name" value="MscS-like_channel"/>
</dbReference>
<dbReference type="GO" id="GO:0008381">
    <property type="term" value="F:mechanosensitive monoatomic ion channel activity"/>
    <property type="evidence" value="ECO:0007669"/>
    <property type="project" value="UniProtKB-ARBA"/>
</dbReference>
<dbReference type="KEGG" id="pox:MB84_25160"/>
<comment type="subcellular location">
    <subcellularLocation>
        <location evidence="1">Cell membrane</location>
        <topology evidence="1">Multi-pass membrane protein</topology>
    </subcellularLocation>
</comment>
<feature type="transmembrane region" description="Helical" evidence="8">
    <location>
        <begin position="220"/>
        <end position="247"/>
    </location>
</feature>
<name>A0A192B1B6_9BURK</name>
<evidence type="ECO:0000256" key="7">
    <source>
        <dbReference type="SAM" id="MobiDB-lite"/>
    </source>
</evidence>
<dbReference type="Gene3D" id="3.30.70.100">
    <property type="match status" value="1"/>
</dbReference>
<evidence type="ECO:0000256" key="3">
    <source>
        <dbReference type="ARBA" id="ARBA00022475"/>
    </source>
</evidence>
<feature type="transmembrane region" description="Helical" evidence="8">
    <location>
        <begin position="71"/>
        <end position="88"/>
    </location>
</feature>
<keyword evidence="6 8" id="KW-0472">Membrane</keyword>
<dbReference type="Pfam" id="PF21082">
    <property type="entry name" value="MS_channel_3rd"/>
    <property type="match status" value="1"/>
</dbReference>
<protein>
    <submittedName>
        <fullName evidence="11">Mechanosensitive ion channel protein MscS</fullName>
    </submittedName>
</protein>
<evidence type="ECO:0000256" key="6">
    <source>
        <dbReference type="ARBA" id="ARBA00023136"/>
    </source>
</evidence>
<evidence type="ECO:0000256" key="2">
    <source>
        <dbReference type="ARBA" id="ARBA00008017"/>
    </source>
</evidence>
<dbReference type="PANTHER" id="PTHR30347:SF1">
    <property type="entry name" value="MECHANOSENSITIVE CHANNEL MSCK"/>
    <property type="match status" value="1"/>
</dbReference>
<feature type="transmembrane region" description="Helical" evidence="8">
    <location>
        <begin position="174"/>
        <end position="199"/>
    </location>
</feature>
<gene>
    <name evidence="11" type="ORF">MB84_25160</name>
</gene>
<evidence type="ECO:0000256" key="1">
    <source>
        <dbReference type="ARBA" id="ARBA00004651"/>
    </source>
</evidence>
<keyword evidence="12" id="KW-1185">Reference proteome</keyword>
<feature type="domain" description="Mechanosensitive ion channel MscS" evidence="9">
    <location>
        <begin position="262"/>
        <end position="327"/>
    </location>
</feature>